<sequence>MNSDRQELIWVGPSNPRAKRLPQKSWEGYKEELFQLYQMMTLDELMEFMSLRHDFGPSRRQYIFQFRKWGFRKYGNPVATSTPSAGPAKRSPPSSTYSAYSTYSTSVVHAPKRRELSPAIEVKDPFHGLGLPFDTIHADEHHVLSRHPDDYRAPALNDFEEWAKGQRRINDPDASSIHVDISQDIDDFSDENIYEMKRTADFLYAMSFPRDAFVLYVLILKRLRASPNCPDWMILWATIACARTAWGSGEFEIARSLLKQRLDCPSGSACQVDQFVMRMLLADTYARISDFEAEKMHIQAALRAESANETLISALPQDHRTFDLWTYHFLTREFSVDMDQPPDAAGQNTPYSYRFNNEEARRMLLHLKPGPFEIENGVMMNPVLRSCLQWTKCELSNLAIDPHLCEYMDGMTHSEAHKSAQAVILFCAFWERWHSGKSSTADDLCVWTTKAEKLMGISACQVLIAVVFMVLSAAENARVGHHDKGKLGNLLIDRAQAGSLYLSSCDDVILARCFLLNFSAMERYQGGDMGDWTTFRAATREYAKGFL</sequence>
<dbReference type="EMBL" id="ML978124">
    <property type="protein sequence ID" value="KAF2100554.1"/>
    <property type="molecule type" value="Genomic_DNA"/>
</dbReference>
<organism evidence="2 3">
    <name type="scientific">Rhizodiscina lignyota</name>
    <dbReference type="NCBI Taxonomy" id="1504668"/>
    <lineage>
        <taxon>Eukaryota</taxon>
        <taxon>Fungi</taxon>
        <taxon>Dikarya</taxon>
        <taxon>Ascomycota</taxon>
        <taxon>Pezizomycotina</taxon>
        <taxon>Dothideomycetes</taxon>
        <taxon>Pleosporomycetidae</taxon>
        <taxon>Aulographales</taxon>
        <taxon>Rhizodiscinaceae</taxon>
        <taxon>Rhizodiscina</taxon>
    </lineage>
</organism>
<protein>
    <recommendedName>
        <fullName evidence="1">Clr5 domain-containing protein</fullName>
    </recommendedName>
</protein>
<evidence type="ECO:0000313" key="3">
    <source>
        <dbReference type="Proteomes" id="UP000799772"/>
    </source>
</evidence>
<dbReference type="InterPro" id="IPR025676">
    <property type="entry name" value="Clr5_dom"/>
</dbReference>
<evidence type="ECO:0000259" key="1">
    <source>
        <dbReference type="Pfam" id="PF14420"/>
    </source>
</evidence>
<feature type="domain" description="Clr5" evidence="1">
    <location>
        <begin position="23"/>
        <end position="73"/>
    </location>
</feature>
<comment type="caution">
    <text evidence="2">The sequence shown here is derived from an EMBL/GenBank/DDBJ whole genome shotgun (WGS) entry which is preliminary data.</text>
</comment>
<dbReference type="AlphaFoldDB" id="A0A9P4MCD8"/>
<evidence type="ECO:0000313" key="2">
    <source>
        <dbReference type="EMBL" id="KAF2100554.1"/>
    </source>
</evidence>
<name>A0A9P4MCD8_9PEZI</name>
<dbReference type="PANTHER" id="PTHR38788">
    <property type="entry name" value="CLR5 DOMAIN-CONTAINING PROTEIN"/>
    <property type="match status" value="1"/>
</dbReference>
<dbReference type="Pfam" id="PF14420">
    <property type="entry name" value="Clr5"/>
    <property type="match status" value="1"/>
</dbReference>
<dbReference type="Proteomes" id="UP000799772">
    <property type="component" value="Unassembled WGS sequence"/>
</dbReference>
<proteinExistence type="predicted"/>
<dbReference type="OrthoDB" id="5083163at2759"/>
<keyword evidence="3" id="KW-1185">Reference proteome</keyword>
<accession>A0A9P4MCD8</accession>
<reference evidence="2" key="1">
    <citation type="journal article" date="2020" name="Stud. Mycol.">
        <title>101 Dothideomycetes genomes: a test case for predicting lifestyles and emergence of pathogens.</title>
        <authorList>
            <person name="Haridas S."/>
            <person name="Albert R."/>
            <person name="Binder M."/>
            <person name="Bloem J."/>
            <person name="Labutti K."/>
            <person name="Salamov A."/>
            <person name="Andreopoulos B."/>
            <person name="Baker S."/>
            <person name="Barry K."/>
            <person name="Bills G."/>
            <person name="Bluhm B."/>
            <person name="Cannon C."/>
            <person name="Castanera R."/>
            <person name="Culley D."/>
            <person name="Daum C."/>
            <person name="Ezra D."/>
            <person name="Gonzalez J."/>
            <person name="Henrissat B."/>
            <person name="Kuo A."/>
            <person name="Liang C."/>
            <person name="Lipzen A."/>
            <person name="Lutzoni F."/>
            <person name="Magnuson J."/>
            <person name="Mondo S."/>
            <person name="Nolan M."/>
            <person name="Ohm R."/>
            <person name="Pangilinan J."/>
            <person name="Park H.-J."/>
            <person name="Ramirez L."/>
            <person name="Alfaro M."/>
            <person name="Sun H."/>
            <person name="Tritt A."/>
            <person name="Yoshinaga Y."/>
            <person name="Zwiers L.-H."/>
            <person name="Turgeon B."/>
            <person name="Goodwin S."/>
            <person name="Spatafora J."/>
            <person name="Crous P."/>
            <person name="Grigoriev I."/>
        </authorList>
    </citation>
    <scope>NUCLEOTIDE SEQUENCE</scope>
    <source>
        <strain evidence="2">CBS 133067</strain>
    </source>
</reference>
<dbReference type="PANTHER" id="PTHR38788:SF3">
    <property type="entry name" value="CLR5 DOMAIN-CONTAINING PROTEIN"/>
    <property type="match status" value="1"/>
</dbReference>
<gene>
    <name evidence="2" type="ORF">NA57DRAFT_54632</name>
</gene>